<name>A0A316ATD3_9BACT</name>
<reference evidence="2 3" key="1">
    <citation type="submission" date="2018-03" db="EMBL/GenBank/DDBJ databases">
        <title>Genomic Encyclopedia of Archaeal and Bacterial Type Strains, Phase II (KMG-II): from individual species to whole genera.</title>
        <authorList>
            <person name="Goeker M."/>
        </authorList>
    </citation>
    <scope>NUCLEOTIDE SEQUENCE [LARGE SCALE GENOMIC DNA]</scope>
    <source>
        <strain evidence="2 3">DSM 100346</strain>
    </source>
</reference>
<sequence length="70" mass="8410">MVKAPIIQKKHLPVELVYYEEFSRIDEAYYREKQVQGWSRKKKEALIKNRPDNLHLLSVCQNITHSKNKK</sequence>
<dbReference type="Pfam" id="PF01541">
    <property type="entry name" value="GIY-YIG"/>
    <property type="match status" value="1"/>
</dbReference>
<evidence type="ECO:0000313" key="2">
    <source>
        <dbReference type="EMBL" id="PWJ60554.1"/>
    </source>
</evidence>
<dbReference type="Gene3D" id="3.40.1440.10">
    <property type="entry name" value="GIY-YIG endonuclease"/>
    <property type="match status" value="1"/>
</dbReference>
<keyword evidence="3" id="KW-1185">Reference proteome</keyword>
<comment type="caution">
    <text evidence="2">The sequence shown here is derived from an EMBL/GenBank/DDBJ whole genome shotgun (WGS) entry which is preliminary data.</text>
</comment>
<evidence type="ECO:0000259" key="1">
    <source>
        <dbReference type="Pfam" id="PF01541"/>
    </source>
</evidence>
<organism evidence="2 3">
    <name type="scientific">Dyadobacter jejuensis</name>
    <dbReference type="NCBI Taxonomy" id="1082580"/>
    <lineage>
        <taxon>Bacteria</taxon>
        <taxon>Pseudomonadati</taxon>
        <taxon>Bacteroidota</taxon>
        <taxon>Cytophagia</taxon>
        <taxon>Cytophagales</taxon>
        <taxon>Spirosomataceae</taxon>
        <taxon>Dyadobacter</taxon>
    </lineage>
</organism>
<evidence type="ECO:0000313" key="3">
    <source>
        <dbReference type="Proteomes" id="UP000245880"/>
    </source>
</evidence>
<protein>
    <recommendedName>
        <fullName evidence="1">GIY-YIG domain-containing protein</fullName>
    </recommendedName>
</protein>
<dbReference type="InterPro" id="IPR000305">
    <property type="entry name" value="GIY-YIG_endonuc"/>
</dbReference>
<feature type="domain" description="GIY-YIG" evidence="1">
    <location>
        <begin position="10"/>
        <end position="43"/>
    </location>
</feature>
<gene>
    <name evidence="2" type="ORF">CLV98_101739</name>
</gene>
<dbReference type="AlphaFoldDB" id="A0A316ATD3"/>
<accession>A0A316ATD3</accession>
<dbReference type="Proteomes" id="UP000245880">
    <property type="component" value="Unassembled WGS sequence"/>
</dbReference>
<dbReference type="EMBL" id="QGDT01000001">
    <property type="protein sequence ID" value="PWJ60554.1"/>
    <property type="molecule type" value="Genomic_DNA"/>
</dbReference>
<proteinExistence type="predicted"/>
<dbReference type="InterPro" id="IPR035901">
    <property type="entry name" value="GIY-YIG_endonuc_sf"/>
</dbReference>